<comment type="subcellular location">
    <subcellularLocation>
        <location evidence="1">Membrane</location>
        <topology evidence="1">Single-pass type I membrane protein</topology>
    </subcellularLocation>
</comment>
<accession>A0A6J8CFL7</accession>
<keyword evidence="3 12" id="KW-0812">Transmembrane</keyword>
<dbReference type="InterPro" id="IPR016130">
    <property type="entry name" value="Tyr_Pase_AS"/>
</dbReference>
<dbReference type="EMBL" id="CACVKT020005287">
    <property type="protein sequence ID" value="CAC5394441.1"/>
    <property type="molecule type" value="Genomic_DNA"/>
</dbReference>
<feature type="region of interest" description="Disordered" evidence="11">
    <location>
        <begin position="1205"/>
        <end position="1225"/>
    </location>
</feature>
<evidence type="ECO:0000259" key="16">
    <source>
        <dbReference type="PROSITE" id="PS50853"/>
    </source>
</evidence>
<evidence type="ECO:0000256" key="9">
    <source>
        <dbReference type="ARBA" id="ARBA00023180"/>
    </source>
</evidence>
<evidence type="ECO:0000256" key="11">
    <source>
        <dbReference type="SAM" id="MobiDB-lite"/>
    </source>
</evidence>
<evidence type="ECO:0000256" key="10">
    <source>
        <dbReference type="ARBA" id="ARBA00051722"/>
    </source>
</evidence>
<feature type="domain" description="Fibronectin type-III" evidence="16">
    <location>
        <begin position="545"/>
        <end position="635"/>
    </location>
</feature>
<evidence type="ECO:0000256" key="6">
    <source>
        <dbReference type="ARBA" id="ARBA00022912"/>
    </source>
</evidence>
<dbReference type="CDD" id="cd00063">
    <property type="entry name" value="FN3"/>
    <property type="match status" value="6"/>
</dbReference>
<dbReference type="SUPFAM" id="SSF49265">
    <property type="entry name" value="Fibronectin type III"/>
    <property type="match status" value="7"/>
</dbReference>
<protein>
    <recommendedName>
        <fullName evidence="2">protein-tyrosine-phosphatase</fullName>
        <ecNumber evidence="2">3.1.3.48</ecNumber>
    </recommendedName>
</protein>
<evidence type="ECO:0000313" key="17">
    <source>
        <dbReference type="EMBL" id="CAC5394441.1"/>
    </source>
</evidence>
<keyword evidence="4 13" id="KW-0732">Signal</keyword>
<dbReference type="PROSITE" id="PS50056">
    <property type="entry name" value="TYR_PHOSPHATASE_2"/>
    <property type="match status" value="1"/>
</dbReference>
<dbReference type="InterPro" id="IPR036116">
    <property type="entry name" value="FN3_sf"/>
</dbReference>
<dbReference type="Pfam" id="PF00041">
    <property type="entry name" value="fn3"/>
    <property type="match status" value="6"/>
</dbReference>
<dbReference type="PANTHER" id="PTHR46957">
    <property type="entry name" value="CYTOKINE RECEPTOR"/>
    <property type="match status" value="1"/>
</dbReference>
<evidence type="ECO:0000256" key="5">
    <source>
        <dbReference type="ARBA" id="ARBA00022801"/>
    </source>
</evidence>
<feature type="domain" description="Fibronectin type-III" evidence="16">
    <location>
        <begin position="823"/>
        <end position="915"/>
    </location>
</feature>
<evidence type="ECO:0000256" key="13">
    <source>
        <dbReference type="SAM" id="SignalP"/>
    </source>
</evidence>
<feature type="domain" description="Fibronectin type-III" evidence="16">
    <location>
        <begin position="357"/>
        <end position="451"/>
    </location>
</feature>
<dbReference type="EC" id="3.1.3.48" evidence="2"/>
<feature type="chain" id="PRO_5026856352" description="protein-tyrosine-phosphatase" evidence="13">
    <location>
        <begin position="18"/>
        <end position="1735"/>
    </location>
</feature>
<dbReference type="Gene3D" id="3.90.190.10">
    <property type="entry name" value="Protein tyrosine phosphatase superfamily"/>
    <property type="match status" value="1"/>
</dbReference>
<comment type="catalytic activity">
    <reaction evidence="10">
        <text>O-phospho-L-tyrosyl-[protein] + H2O = L-tyrosyl-[protein] + phosphate</text>
        <dbReference type="Rhea" id="RHEA:10684"/>
        <dbReference type="Rhea" id="RHEA-COMP:10136"/>
        <dbReference type="Rhea" id="RHEA-COMP:20101"/>
        <dbReference type="ChEBI" id="CHEBI:15377"/>
        <dbReference type="ChEBI" id="CHEBI:43474"/>
        <dbReference type="ChEBI" id="CHEBI:46858"/>
        <dbReference type="ChEBI" id="CHEBI:61978"/>
        <dbReference type="EC" id="3.1.3.48"/>
    </reaction>
</comment>
<evidence type="ECO:0000256" key="3">
    <source>
        <dbReference type="ARBA" id="ARBA00022692"/>
    </source>
</evidence>
<dbReference type="SUPFAM" id="SSF52799">
    <property type="entry name" value="(Phosphotyrosine protein) phosphatases II"/>
    <property type="match status" value="1"/>
</dbReference>
<evidence type="ECO:0000259" key="15">
    <source>
        <dbReference type="PROSITE" id="PS50056"/>
    </source>
</evidence>
<proteinExistence type="predicted"/>
<feature type="signal peptide" evidence="13">
    <location>
        <begin position="1"/>
        <end position="17"/>
    </location>
</feature>
<keyword evidence="5 17" id="KW-0378">Hydrolase</keyword>
<dbReference type="OrthoDB" id="6277409at2759"/>
<dbReference type="SMART" id="SM00194">
    <property type="entry name" value="PTPc"/>
    <property type="match status" value="1"/>
</dbReference>
<dbReference type="InterPro" id="IPR003961">
    <property type="entry name" value="FN3_dom"/>
</dbReference>
<name>A0A6J8CFL7_MYTCO</name>
<dbReference type="PRINTS" id="PR00700">
    <property type="entry name" value="PRTYPHPHTASE"/>
</dbReference>
<evidence type="ECO:0000313" key="18">
    <source>
        <dbReference type="Proteomes" id="UP000507470"/>
    </source>
</evidence>
<sequence>MLTWSLLVLLQISHISSEIIKVNVSSGSSYLDISWEETKEGVNYTLGYGIPGNITNQEIDYTLTTDNIATYQLDNLSPGVIYTLQLNKDGTEVFKSTGTTKPLPPTSLVVSDAGTDYLYLTWQGNSRSTQDSYRVTVTETNNNSELYKSDPITVEYHNLTGLYPGVLYSIAVDSISNGVYSNGTARIIDNTRPLPPTIHWIMAIDNYTLMLAWKEDFNSQQDHVYLSATYNNTFNYEGEMNLTCTMLLSTCVTEVRGVIPGTPIEIRAYSVQNNRRSDPDIAFHSTKPETVTSLLENSSTISSLELSVTPPFTSVFVNYSVSIDDGYQSTQKLYLTPKLKTKIQTSHKWRSSTYPSMPGDIDILTKDILTTSLKISWGPVESGQLDYYEVVISPKEPQTHSPFLQTNTDERTVKFDSLVPGRKYSITVTAVKGQKKNSTKTVEQYTKPNPPSKILHTVIGGREIHLDWFKPTVGEVENYTVSILSLGINGTTNTTLPIAPITLQGTSYTFTQLHPGETYEISIVCRSGGVTSDPLKITATTNSTSVSELFVDHVTEDYINISWSRPENLTFQTFKLTINPPDSTTPLSIQESAGILFHSFTGLHPGTVYNLSIYLISGTTVIDKSDRTAITNPLPVDDINITTHDTSSLLIDWSITKPLQQHHFEIVYEENNDLENITLPMVLALHDKTSYQSHIMRLTAGSLYTVHIRAVQEFNDLKSYSSWITMNKTTKPNSVTELKAAVSGQDVMLSWKPNINSTQDSFYIWYRPILNLSSFWRQTFTHDLQTTLKGMFAGEKYEFIVFAVSIGEMSLPRNVFAEVLPLSPEGVTTSDILTDSVTLTWSYNKSSTFIEEFELTYTGYHSDSEGVITVDGGNSTSSVTLNSLISGETYEISITSQTGNLTSEATSMNVTIKPECLTALLENTAMTTSEVITIQYTAVLNQFDHYQFTLVNDTHRSPVIKSRSDTNRMVTFDRLTGGSLYVVGVLTVSNTQISDIRSISIFTAPNRPHVEQISTATEITLIINKPSGRVDSYLIICALNQSPCGSHTIDANKDKITLPFVKLTPYQKYKFQIVTFAGLKNVSFFMNIETAQAAPSVVQNLHATETQPREVVLTWNAPRVTNGIITAYVVEYRGRRNDKEPVIDSNVRTIMVDSTSAFIDPITYTLKDLTAGLKYIFMVYAKTITNGPSVSSLLTTRTYNPKLKDGISSDMAAPKPPEDTTSSVTPSTITARFTNAFSEDYGEIIQYTIIVATSTDEDYLNTNTLPGWKAYQNDPSIKAYQAVSNCSDFFVLESTCNGRLHVQKRSVGEEEYKTFVIGSETNCKDPHYCNGPLKQNTEYYVKLRAYTTGGYADTVYSLPFKTGSVTEESSYGGIIGGIVAAVVIIALILFAVLFLRRNIRSKSNMYRQGHDHRMTPRSSMRNHKKKHEINIVNFRDHVMTMSADSDFKYAEEFEDLKEIGREQSCSAAELPVNRGKNRFTNILPYDHSRVKLLPTDDEEGSDYINANYMPGFNSKREYIVTQGPLPSTRDDFWRMIWEQNSRNVVMLTKCVEKGREKCDQYWPSGSDAMFYGDIQVAVLNETKFPSWTVTEFRIALGDLTRQVRHFHFTAWPDFGVPDKPQTLIRFVRIVREKLIRECGPIVVHCSAGVGRSGTFIGLDRLLQDILDRDIIDIFNVVAEMRRERVWMVQTEQQYVCIHQCLMCVLDGKEEEHVYVNSGNVNQAFEDDEGINVEVS</sequence>
<feature type="domain" description="Fibronectin type-III" evidence="16">
    <location>
        <begin position="1004"/>
        <end position="1096"/>
    </location>
</feature>
<reference evidence="17 18" key="1">
    <citation type="submission" date="2020-06" db="EMBL/GenBank/DDBJ databases">
        <authorList>
            <person name="Li R."/>
            <person name="Bekaert M."/>
        </authorList>
    </citation>
    <scope>NUCLEOTIDE SEQUENCE [LARGE SCALE GENOMIC DNA]</scope>
    <source>
        <strain evidence="18">wild</strain>
    </source>
</reference>
<dbReference type="SMART" id="SM00404">
    <property type="entry name" value="PTPc_motif"/>
    <property type="match status" value="1"/>
</dbReference>
<dbReference type="SMART" id="SM00060">
    <property type="entry name" value="FN3"/>
    <property type="match status" value="13"/>
</dbReference>
<keyword evidence="6" id="KW-0904">Protein phosphatase</keyword>
<keyword evidence="18" id="KW-1185">Reference proteome</keyword>
<evidence type="ECO:0000256" key="4">
    <source>
        <dbReference type="ARBA" id="ARBA00022729"/>
    </source>
</evidence>
<feature type="domain" description="Tyrosine specific protein phosphatases" evidence="15">
    <location>
        <begin position="1621"/>
        <end position="1695"/>
    </location>
</feature>
<feature type="domain" description="Fibronectin type-III" evidence="16">
    <location>
        <begin position="104"/>
        <end position="197"/>
    </location>
</feature>
<evidence type="ECO:0000256" key="2">
    <source>
        <dbReference type="ARBA" id="ARBA00013064"/>
    </source>
</evidence>
<keyword evidence="7 12" id="KW-1133">Transmembrane helix</keyword>
<feature type="transmembrane region" description="Helical" evidence="12">
    <location>
        <begin position="1371"/>
        <end position="1395"/>
    </location>
</feature>
<dbReference type="FunFam" id="3.90.190.10:FF:000009">
    <property type="entry name" value="Receptor-type tyrosine-protein phosphatase beta"/>
    <property type="match status" value="1"/>
</dbReference>
<dbReference type="PROSITE" id="PS50055">
    <property type="entry name" value="TYR_PHOSPHATASE_PTP"/>
    <property type="match status" value="1"/>
</dbReference>
<dbReference type="GO" id="GO:0016020">
    <property type="term" value="C:membrane"/>
    <property type="evidence" value="ECO:0007669"/>
    <property type="project" value="UniProtKB-SubCell"/>
</dbReference>
<dbReference type="CDD" id="cd14548">
    <property type="entry name" value="R3-PTPc"/>
    <property type="match status" value="1"/>
</dbReference>
<feature type="domain" description="Tyrosine-protein phosphatase" evidence="14">
    <location>
        <begin position="1449"/>
        <end position="1704"/>
    </location>
</feature>
<evidence type="ECO:0000256" key="8">
    <source>
        <dbReference type="ARBA" id="ARBA00023136"/>
    </source>
</evidence>
<organism evidence="17 18">
    <name type="scientific">Mytilus coruscus</name>
    <name type="common">Sea mussel</name>
    <dbReference type="NCBI Taxonomy" id="42192"/>
    <lineage>
        <taxon>Eukaryota</taxon>
        <taxon>Metazoa</taxon>
        <taxon>Spiralia</taxon>
        <taxon>Lophotrochozoa</taxon>
        <taxon>Mollusca</taxon>
        <taxon>Bivalvia</taxon>
        <taxon>Autobranchia</taxon>
        <taxon>Pteriomorphia</taxon>
        <taxon>Mytilida</taxon>
        <taxon>Mytiloidea</taxon>
        <taxon>Mytilidae</taxon>
        <taxon>Mytilinae</taxon>
        <taxon>Mytilus</taxon>
    </lineage>
</organism>
<keyword evidence="9" id="KW-0325">Glycoprotein</keyword>
<dbReference type="InterPro" id="IPR029021">
    <property type="entry name" value="Prot-tyrosine_phosphatase-like"/>
</dbReference>
<dbReference type="InterPro" id="IPR000242">
    <property type="entry name" value="PTP_cat"/>
</dbReference>
<evidence type="ECO:0000256" key="7">
    <source>
        <dbReference type="ARBA" id="ARBA00022989"/>
    </source>
</evidence>
<dbReference type="Proteomes" id="UP000507470">
    <property type="component" value="Unassembled WGS sequence"/>
</dbReference>
<dbReference type="PANTHER" id="PTHR46957:SF3">
    <property type="entry name" value="CYTOKINE RECEPTOR"/>
    <property type="match status" value="1"/>
</dbReference>
<dbReference type="Gene3D" id="2.60.40.10">
    <property type="entry name" value="Immunoglobulins"/>
    <property type="match status" value="8"/>
</dbReference>
<evidence type="ECO:0000256" key="1">
    <source>
        <dbReference type="ARBA" id="ARBA00004479"/>
    </source>
</evidence>
<dbReference type="InterPro" id="IPR003595">
    <property type="entry name" value="Tyr_Pase_cat"/>
</dbReference>
<dbReference type="GO" id="GO:0004725">
    <property type="term" value="F:protein tyrosine phosphatase activity"/>
    <property type="evidence" value="ECO:0007669"/>
    <property type="project" value="UniProtKB-EC"/>
</dbReference>
<keyword evidence="8 12" id="KW-0472">Membrane</keyword>
<feature type="domain" description="Fibronectin type-III" evidence="16">
    <location>
        <begin position="1097"/>
        <end position="1201"/>
    </location>
</feature>
<dbReference type="PROSITE" id="PS50853">
    <property type="entry name" value="FN3"/>
    <property type="match status" value="6"/>
</dbReference>
<evidence type="ECO:0000256" key="12">
    <source>
        <dbReference type="SAM" id="Phobius"/>
    </source>
</evidence>
<dbReference type="Pfam" id="PF00102">
    <property type="entry name" value="Y_phosphatase"/>
    <property type="match status" value="1"/>
</dbReference>
<dbReference type="InterPro" id="IPR000387">
    <property type="entry name" value="Tyr_Pase_dom"/>
</dbReference>
<gene>
    <name evidence="17" type="ORF">MCOR_29189</name>
</gene>
<evidence type="ECO:0000259" key="14">
    <source>
        <dbReference type="PROSITE" id="PS50055"/>
    </source>
</evidence>
<dbReference type="InterPro" id="IPR050713">
    <property type="entry name" value="RTP_Phos/Ushers"/>
</dbReference>
<dbReference type="PROSITE" id="PS00383">
    <property type="entry name" value="TYR_PHOSPHATASE_1"/>
    <property type="match status" value="1"/>
</dbReference>
<dbReference type="InterPro" id="IPR013783">
    <property type="entry name" value="Ig-like_fold"/>
</dbReference>